<feature type="non-terminal residue" evidence="1">
    <location>
        <position position="1"/>
    </location>
</feature>
<dbReference type="EMBL" id="BTRK01000003">
    <property type="protein sequence ID" value="GMR40463.1"/>
    <property type="molecule type" value="Genomic_DNA"/>
</dbReference>
<proteinExistence type="predicted"/>
<feature type="non-terminal residue" evidence="1">
    <location>
        <position position="95"/>
    </location>
</feature>
<sequence>SCASWEMNGFCTNAFYSEEIKMQYCCNTCGYNNPAYIIGQSCDDFTVDKYTLTLYCPKSCKDIDCSSSCPAGTTLVGPAVNSACVMGSLFGTICC</sequence>
<accession>A0AAN4ZFX4</accession>
<gene>
    <name evidence="1" type="ORF">PMAYCL1PPCAC_10658</name>
</gene>
<dbReference type="Proteomes" id="UP001328107">
    <property type="component" value="Unassembled WGS sequence"/>
</dbReference>
<evidence type="ECO:0008006" key="3">
    <source>
        <dbReference type="Google" id="ProtNLM"/>
    </source>
</evidence>
<dbReference type="AlphaFoldDB" id="A0AAN4ZFX4"/>
<dbReference type="Gene3D" id="1.10.10.1940">
    <property type="match status" value="1"/>
</dbReference>
<keyword evidence="2" id="KW-1185">Reference proteome</keyword>
<name>A0AAN4ZFX4_9BILA</name>
<comment type="caution">
    <text evidence="1">The sequence shown here is derived from an EMBL/GenBank/DDBJ whole genome shotgun (WGS) entry which is preliminary data.</text>
</comment>
<reference evidence="2" key="1">
    <citation type="submission" date="2022-10" db="EMBL/GenBank/DDBJ databases">
        <title>Genome assembly of Pristionchus species.</title>
        <authorList>
            <person name="Yoshida K."/>
            <person name="Sommer R.J."/>
        </authorList>
    </citation>
    <scope>NUCLEOTIDE SEQUENCE [LARGE SCALE GENOMIC DNA]</scope>
    <source>
        <strain evidence="2">RS5460</strain>
    </source>
</reference>
<protein>
    <recommendedName>
        <fullName evidence="3">ShKT domain-containing protein</fullName>
    </recommendedName>
</protein>
<evidence type="ECO:0000313" key="2">
    <source>
        <dbReference type="Proteomes" id="UP001328107"/>
    </source>
</evidence>
<evidence type="ECO:0000313" key="1">
    <source>
        <dbReference type="EMBL" id="GMR40463.1"/>
    </source>
</evidence>
<organism evidence="1 2">
    <name type="scientific">Pristionchus mayeri</name>
    <dbReference type="NCBI Taxonomy" id="1317129"/>
    <lineage>
        <taxon>Eukaryota</taxon>
        <taxon>Metazoa</taxon>
        <taxon>Ecdysozoa</taxon>
        <taxon>Nematoda</taxon>
        <taxon>Chromadorea</taxon>
        <taxon>Rhabditida</taxon>
        <taxon>Rhabditina</taxon>
        <taxon>Diplogasteromorpha</taxon>
        <taxon>Diplogasteroidea</taxon>
        <taxon>Neodiplogasteridae</taxon>
        <taxon>Pristionchus</taxon>
    </lineage>
</organism>